<feature type="region of interest" description="Disordered" evidence="1">
    <location>
        <begin position="100"/>
        <end position="126"/>
    </location>
</feature>
<protein>
    <submittedName>
        <fullName evidence="2">Uncharacterized protein</fullName>
    </submittedName>
</protein>
<keyword evidence="3" id="KW-1185">Reference proteome</keyword>
<dbReference type="HOGENOM" id="CLU_1262354_0_0_1"/>
<evidence type="ECO:0000313" key="3">
    <source>
        <dbReference type="Proteomes" id="UP000002058"/>
    </source>
</evidence>
<dbReference type="STRING" id="336963.C4JRT9"/>
<gene>
    <name evidence="2" type="ORF">UREG_05178</name>
</gene>
<dbReference type="VEuPathDB" id="FungiDB:UREG_05178"/>
<dbReference type="RefSeq" id="XP_002584489.1">
    <property type="nucleotide sequence ID" value="XM_002584443.1"/>
</dbReference>
<dbReference type="Proteomes" id="UP000002058">
    <property type="component" value="Unassembled WGS sequence"/>
</dbReference>
<sequence>MLSVFPQPELPTEVGLAGSTRLKTERCIGTLQMPVQQDRQRCWKESAISRARLQTGPWANLIPASSRLPKNAPPLNDPSRDRCIGELIAQCLWQNCLSSQGDVDPDTPSEGEIEETEDDQRPKGGKAYLDTLAPELQLRVLDFLDDLRDIGSVIRAHEWPVSGGYLRARFPIEAIHEVEDISADQIDWASLIVGFEELSTRPCESLGTPATDLSQTMCH</sequence>
<dbReference type="GeneID" id="8438150"/>
<proteinExistence type="predicted"/>
<dbReference type="eggNOG" id="ENOG502RNFR">
    <property type="taxonomic scope" value="Eukaryota"/>
</dbReference>
<reference evidence="3" key="1">
    <citation type="journal article" date="2009" name="Genome Res.">
        <title>Comparative genomic analyses of the human fungal pathogens Coccidioides and their relatives.</title>
        <authorList>
            <person name="Sharpton T.J."/>
            <person name="Stajich J.E."/>
            <person name="Rounsley S.D."/>
            <person name="Gardner M.J."/>
            <person name="Wortman J.R."/>
            <person name="Jordar V.S."/>
            <person name="Maiti R."/>
            <person name="Kodira C.D."/>
            <person name="Neafsey D.E."/>
            <person name="Zeng Q."/>
            <person name="Hung C.-Y."/>
            <person name="McMahan C."/>
            <person name="Muszewska A."/>
            <person name="Grynberg M."/>
            <person name="Mandel M.A."/>
            <person name="Kellner E.M."/>
            <person name="Barker B.M."/>
            <person name="Galgiani J.N."/>
            <person name="Orbach M.J."/>
            <person name="Kirkland T.N."/>
            <person name="Cole G.T."/>
            <person name="Henn M.R."/>
            <person name="Birren B.W."/>
            <person name="Taylor J.W."/>
        </authorList>
    </citation>
    <scope>NUCLEOTIDE SEQUENCE [LARGE SCALE GENOMIC DNA]</scope>
    <source>
        <strain evidence="3">UAMH 1704</strain>
    </source>
</reference>
<accession>C4JRT9</accession>
<evidence type="ECO:0000256" key="1">
    <source>
        <dbReference type="SAM" id="MobiDB-lite"/>
    </source>
</evidence>
<dbReference type="EMBL" id="CH476617">
    <property type="protein sequence ID" value="EEP80336.1"/>
    <property type="molecule type" value="Genomic_DNA"/>
</dbReference>
<dbReference type="AlphaFoldDB" id="C4JRT9"/>
<name>C4JRT9_UNCRE</name>
<organism evidence="2 3">
    <name type="scientific">Uncinocarpus reesii (strain UAMH 1704)</name>
    <dbReference type="NCBI Taxonomy" id="336963"/>
    <lineage>
        <taxon>Eukaryota</taxon>
        <taxon>Fungi</taxon>
        <taxon>Dikarya</taxon>
        <taxon>Ascomycota</taxon>
        <taxon>Pezizomycotina</taxon>
        <taxon>Eurotiomycetes</taxon>
        <taxon>Eurotiomycetidae</taxon>
        <taxon>Onygenales</taxon>
        <taxon>Onygenaceae</taxon>
        <taxon>Uncinocarpus</taxon>
    </lineage>
</organism>
<dbReference type="KEGG" id="ure:UREG_05178"/>
<evidence type="ECO:0000313" key="2">
    <source>
        <dbReference type="EMBL" id="EEP80336.1"/>
    </source>
</evidence>
<feature type="compositionally biased region" description="Acidic residues" evidence="1">
    <location>
        <begin position="103"/>
        <end position="118"/>
    </location>
</feature>
<dbReference type="InParanoid" id="C4JRT9"/>